<name>B3E5M6_TRIL1</name>
<accession>B3E5M6</accession>
<dbReference type="NCBIfam" id="TIGR02532">
    <property type="entry name" value="IV_pilin_GFxxxE"/>
    <property type="match status" value="1"/>
</dbReference>
<feature type="transmembrane region" description="Helical" evidence="6">
    <location>
        <begin position="21"/>
        <end position="43"/>
    </location>
</feature>
<evidence type="ECO:0000256" key="1">
    <source>
        <dbReference type="ARBA" id="ARBA00004167"/>
    </source>
</evidence>
<dbReference type="Proteomes" id="UP000002420">
    <property type="component" value="Chromosome"/>
</dbReference>
<proteinExistence type="predicted"/>
<dbReference type="InterPro" id="IPR045584">
    <property type="entry name" value="Pilin-like"/>
</dbReference>
<gene>
    <name evidence="7" type="ordered locus">Glov_0974</name>
</gene>
<dbReference type="GO" id="GO:0015628">
    <property type="term" value="P:protein secretion by the type II secretion system"/>
    <property type="evidence" value="ECO:0007669"/>
    <property type="project" value="InterPro"/>
</dbReference>
<dbReference type="GO" id="GO:0015627">
    <property type="term" value="C:type II protein secretion system complex"/>
    <property type="evidence" value="ECO:0007669"/>
    <property type="project" value="InterPro"/>
</dbReference>
<dbReference type="AlphaFoldDB" id="B3E5M6"/>
<evidence type="ECO:0000256" key="4">
    <source>
        <dbReference type="ARBA" id="ARBA00022989"/>
    </source>
</evidence>
<dbReference type="STRING" id="398767.Glov_0974"/>
<keyword evidence="2" id="KW-0488">Methylation</keyword>
<dbReference type="PRINTS" id="PR00885">
    <property type="entry name" value="BCTERIALGSPH"/>
</dbReference>
<keyword evidence="3 6" id="KW-0812">Transmembrane</keyword>
<evidence type="ECO:0000256" key="2">
    <source>
        <dbReference type="ARBA" id="ARBA00022481"/>
    </source>
</evidence>
<evidence type="ECO:0000256" key="6">
    <source>
        <dbReference type="SAM" id="Phobius"/>
    </source>
</evidence>
<dbReference type="SUPFAM" id="SSF54523">
    <property type="entry name" value="Pili subunits"/>
    <property type="match status" value="1"/>
</dbReference>
<evidence type="ECO:0000313" key="8">
    <source>
        <dbReference type="Proteomes" id="UP000002420"/>
    </source>
</evidence>
<evidence type="ECO:0000256" key="3">
    <source>
        <dbReference type="ARBA" id="ARBA00022692"/>
    </source>
</evidence>
<protein>
    <submittedName>
        <fullName evidence="7">Uncharacterized protein</fullName>
    </submittedName>
</protein>
<keyword evidence="5 6" id="KW-0472">Membrane</keyword>
<comment type="subcellular location">
    <subcellularLocation>
        <location evidence="1">Membrane</location>
        <topology evidence="1">Single-pass membrane protein</topology>
    </subcellularLocation>
</comment>
<evidence type="ECO:0000313" key="7">
    <source>
        <dbReference type="EMBL" id="ACD94697.1"/>
    </source>
</evidence>
<sequence length="182" mass="18735">MSTTMKKQKASGLRNQKGFTLVEMLIVLVLIGLAVALMVGIFGNPFANASVDSAATRVIDDLRSIEGAAQSYKAKEAATPTGISGTATCLVEKGYLKVSPTAPSPISNAYNWTTTGVTAFGSTGTDTVVTLAGINTDICKAINKAAYGDTTGTIPASVSGTKNIQCYGSADPYTAVIPVFVQ</sequence>
<dbReference type="HOGENOM" id="CLU_1480038_0_0_7"/>
<dbReference type="KEGG" id="glo:Glov_0974"/>
<reference evidence="7 8" key="1">
    <citation type="submission" date="2008-05" db="EMBL/GenBank/DDBJ databases">
        <title>Complete sequence of chromosome of Geobacter lovleyi SZ.</title>
        <authorList>
            <consortium name="US DOE Joint Genome Institute"/>
            <person name="Lucas S."/>
            <person name="Copeland A."/>
            <person name="Lapidus A."/>
            <person name="Glavina del Rio T."/>
            <person name="Dalin E."/>
            <person name="Tice H."/>
            <person name="Bruce D."/>
            <person name="Goodwin L."/>
            <person name="Pitluck S."/>
            <person name="Chertkov O."/>
            <person name="Meincke L."/>
            <person name="Brettin T."/>
            <person name="Detter J.C."/>
            <person name="Han C."/>
            <person name="Tapia R."/>
            <person name="Kuske C.R."/>
            <person name="Schmutz J."/>
            <person name="Larimer F."/>
            <person name="Land M."/>
            <person name="Hauser L."/>
            <person name="Kyrpides N."/>
            <person name="Mikhailova N."/>
            <person name="Sung Y."/>
            <person name="Fletcher K.E."/>
            <person name="Ritalahti K.M."/>
            <person name="Loeffler F.E."/>
            <person name="Richardson P."/>
        </authorList>
    </citation>
    <scope>NUCLEOTIDE SEQUENCE [LARGE SCALE GENOMIC DNA]</scope>
    <source>
        <strain evidence="8">ATCC BAA-1151 / DSM 17278 / SZ</strain>
    </source>
</reference>
<organism evidence="7 8">
    <name type="scientific">Trichlorobacter lovleyi (strain ATCC BAA-1151 / DSM 17278 / SZ)</name>
    <name type="common">Geobacter lovleyi</name>
    <dbReference type="NCBI Taxonomy" id="398767"/>
    <lineage>
        <taxon>Bacteria</taxon>
        <taxon>Pseudomonadati</taxon>
        <taxon>Thermodesulfobacteriota</taxon>
        <taxon>Desulfuromonadia</taxon>
        <taxon>Geobacterales</taxon>
        <taxon>Geobacteraceae</taxon>
        <taxon>Trichlorobacter</taxon>
    </lineage>
</organism>
<dbReference type="EMBL" id="CP001089">
    <property type="protein sequence ID" value="ACD94697.1"/>
    <property type="molecule type" value="Genomic_DNA"/>
</dbReference>
<dbReference type="Pfam" id="PF07963">
    <property type="entry name" value="N_methyl"/>
    <property type="match status" value="1"/>
</dbReference>
<keyword evidence="4 6" id="KW-1133">Transmembrane helix</keyword>
<dbReference type="Gene3D" id="3.30.700.10">
    <property type="entry name" value="Glycoprotein, Type 4 Pilin"/>
    <property type="match status" value="1"/>
</dbReference>
<evidence type="ECO:0000256" key="5">
    <source>
        <dbReference type="ARBA" id="ARBA00023136"/>
    </source>
</evidence>
<dbReference type="RefSeq" id="WP_012469047.1">
    <property type="nucleotide sequence ID" value="NC_010814.1"/>
</dbReference>
<dbReference type="PROSITE" id="PS00409">
    <property type="entry name" value="PROKAR_NTER_METHYL"/>
    <property type="match status" value="1"/>
</dbReference>
<dbReference type="InterPro" id="IPR012902">
    <property type="entry name" value="N_methyl_site"/>
</dbReference>
<dbReference type="GO" id="GO:0016020">
    <property type="term" value="C:membrane"/>
    <property type="evidence" value="ECO:0007669"/>
    <property type="project" value="UniProtKB-SubCell"/>
</dbReference>
<dbReference type="InterPro" id="IPR002416">
    <property type="entry name" value="T2SS_protein-GspH"/>
</dbReference>
<keyword evidence="8" id="KW-1185">Reference proteome</keyword>